<dbReference type="AlphaFoldDB" id="A0A813HR22"/>
<evidence type="ECO:0000313" key="2">
    <source>
        <dbReference type="Proteomes" id="UP000654075"/>
    </source>
</evidence>
<accession>A0A813HR22</accession>
<name>A0A813HR22_POLGL</name>
<gene>
    <name evidence="1" type="ORF">PGLA1383_LOCUS54856</name>
</gene>
<evidence type="ECO:0000313" key="1">
    <source>
        <dbReference type="EMBL" id="CAE8639868.1"/>
    </source>
</evidence>
<comment type="caution">
    <text evidence="1">The sequence shown here is derived from an EMBL/GenBank/DDBJ whole genome shotgun (WGS) entry which is preliminary data.</text>
</comment>
<organism evidence="1 2">
    <name type="scientific">Polarella glacialis</name>
    <name type="common">Dinoflagellate</name>
    <dbReference type="NCBI Taxonomy" id="89957"/>
    <lineage>
        <taxon>Eukaryota</taxon>
        <taxon>Sar</taxon>
        <taxon>Alveolata</taxon>
        <taxon>Dinophyceae</taxon>
        <taxon>Suessiales</taxon>
        <taxon>Suessiaceae</taxon>
        <taxon>Polarella</taxon>
    </lineage>
</organism>
<reference evidence="1" key="1">
    <citation type="submission" date="2021-02" db="EMBL/GenBank/DDBJ databases">
        <authorList>
            <person name="Dougan E. K."/>
            <person name="Rhodes N."/>
            <person name="Thang M."/>
            <person name="Chan C."/>
        </authorList>
    </citation>
    <scope>NUCLEOTIDE SEQUENCE</scope>
</reference>
<proteinExistence type="predicted"/>
<dbReference type="Proteomes" id="UP000654075">
    <property type="component" value="Unassembled WGS sequence"/>
</dbReference>
<sequence length="106" mass="11655">MIDPSLIMIVSASFLRFPVDLLVDNAAVPSSLCNWACWSFIGALLTFVSPLPPLFPFVRIRQRLPKDWKCSTICVWPVTVLLLPSRLKFCGVLAVFSLPGFASASA</sequence>
<protein>
    <submittedName>
        <fullName evidence="1">Uncharacterized protein</fullName>
    </submittedName>
</protein>
<keyword evidence="2" id="KW-1185">Reference proteome</keyword>
<dbReference type="EMBL" id="CAJNNV010032397">
    <property type="protein sequence ID" value="CAE8639868.1"/>
    <property type="molecule type" value="Genomic_DNA"/>
</dbReference>